<evidence type="ECO:0000259" key="1">
    <source>
        <dbReference type="Pfam" id="PF02602"/>
    </source>
</evidence>
<dbReference type="STRING" id="1337093.MBELCI_0749"/>
<organism evidence="2 3">
    <name type="scientific">Limimaricola cinnabarinus LL-001</name>
    <dbReference type="NCBI Taxonomy" id="1337093"/>
    <lineage>
        <taxon>Bacteria</taxon>
        <taxon>Pseudomonadati</taxon>
        <taxon>Pseudomonadota</taxon>
        <taxon>Alphaproteobacteria</taxon>
        <taxon>Rhodobacterales</taxon>
        <taxon>Paracoccaceae</taxon>
        <taxon>Limimaricola</taxon>
    </lineage>
</organism>
<name>U2Z0S8_9RHOB</name>
<comment type="caution">
    <text evidence="2">The sequence shown here is derived from an EMBL/GenBank/DDBJ whole genome shotgun (WGS) entry which is preliminary data.</text>
</comment>
<dbReference type="GO" id="GO:0004852">
    <property type="term" value="F:uroporphyrinogen-III synthase activity"/>
    <property type="evidence" value="ECO:0007669"/>
    <property type="project" value="InterPro"/>
</dbReference>
<dbReference type="AlphaFoldDB" id="U2Z0S8"/>
<accession>U2Z0S8</accession>
<dbReference type="Gene3D" id="3.40.50.10090">
    <property type="match status" value="2"/>
</dbReference>
<dbReference type="InterPro" id="IPR003754">
    <property type="entry name" value="4pyrrol_synth_uPrphyn_synth"/>
</dbReference>
<reference evidence="2" key="1">
    <citation type="journal article" date="2013" name="Genome Announc.">
        <title>Draft Genome Sequence of Loktanella cinnabarina LL-001T, Isolated from Deep-Sea Floor Sediment.</title>
        <authorList>
            <person name="Nishi S."/>
            <person name="Tsubouchi T."/>
            <person name="Takaki Y."/>
            <person name="Koyanagi R."/>
            <person name="Satoh N."/>
            <person name="Maruyama T."/>
            <person name="Hatada Y."/>
        </authorList>
    </citation>
    <scope>NUCLEOTIDE SEQUENCE [LARGE SCALE GENOMIC DNA]</scope>
    <source>
        <strain evidence="2">LL-001</strain>
    </source>
</reference>
<evidence type="ECO:0000313" key="3">
    <source>
        <dbReference type="Proteomes" id="UP000016566"/>
    </source>
</evidence>
<gene>
    <name evidence="2" type="ORF">MBELCI_0749</name>
</gene>
<dbReference type="RefSeq" id="WP_021692805.1">
    <property type="nucleotide sequence ID" value="NZ_BATB01000006.1"/>
</dbReference>
<dbReference type="InterPro" id="IPR036108">
    <property type="entry name" value="4pyrrol_syn_uPrphyn_synt_sf"/>
</dbReference>
<dbReference type="GO" id="GO:0033014">
    <property type="term" value="P:tetrapyrrole biosynthetic process"/>
    <property type="evidence" value="ECO:0007669"/>
    <property type="project" value="InterPro"/>
</dbReference>
<dbReference type="Pfam" id="PF02602">
    <property type="entry name" value="HEM4"/>
    <property type="match status" value="1"/>
</dbReference>
<keyword evidence="3" id="KW-1185">Reference proteome</keyword>
<dbReference type="EMBL" id="BATB01000006">
    <property type="protein sequence ID" value="GAD54697.1"/>
    <property type="molecule type" value="Genomic_DNA"/>
</dbReference>
<dbReference type="eggNOG" id="COG1587">
    <property type="taxonomic scope" value="Bacteria"/>
</dbReference>
<dbReference type="OrthoDB" id="7204250at2"/>
<proteinExistence type="predicted"/>
<dbReference type="CDD" id="cd06578">
    <property type="entry name" value="HemD"/>
    <property type="match status" value="1"/>
</dbReference>
<feature type="domain" description="Tetrapyrrole biosynthesis uroporphyrinogen III synthase" evidence="1">
    <location>
        <begin position="31"/>
        <end position="222"/>
    </location>
</feature>
<evidence type="ECO:0000313" key="2">
    <source>
        <dbReference type="EMBL" id="GAD54697.1"/>
    </source>
</evidence>
<sequence>MTDPILLLTRPETAARRFLAELEVAAGRHLRAVIAPLLRIDEMTPPRPATPPAVLILTSERGALGAARMGYAGLPAWCVGPRTAQAARAVGLEPRAGGGTAETMRAAILAAPEEGPLLHLRGDHQRGDLPARLRAAGRDCGDAVVYAQTTCPLSAEARALLDGAVPVVVPVFSPRSAALLAECAPVAAPLALVAISAAAARALAPLGGVVTRATHPEAIAMIDATLVAHATFGSMTQSGGSGA</sequence>
<dbReference type="SUPFAM" id="SSF69618">
    <property type="entry name" value="HemD-like"/>
    <property type="match status" value="1"/>
</dbReference>
<protein>
    <submittedName>
        <fullName evidence="2">Uroporphyrinogen-III synthase</fullName>
    </submittedName>
</protein>
<dbReference type="Proteomes" id="UP000016566">
    <property type="component" value="Unassembled WGS sequence"/>
</dbReference>